<evidence type="ECO:0000313" key="1">
    <source>
        <dbReference type="EMBL" id="EJZ65376.1"/>
    </source>
</evidence>
<sequence>MKKRRTREVLLMVLFFCLTNIAFGQIQTKTDTILCHNKNLIIEYPAIHKINVVNYEEGYFKIINCVLDSAAIIIHCGSMINLPLTDLSDKIICSEFVLGKDVRSIRGYYMTDNGKKYFREDNYFKYGIAIVYEHVGETKLKSYEHFFNDIKIQ</sequence>
<dbReference type="AlphaFoldDB" id="K0X4N1"/>
<organism evidence="1 2">
    <name type="scientific">Barnesiella intestinihominis YIT 11860</name>
    <dbReference type="NCBI Taxonomy" id="742726"/>
    <lineage>
        <taxon>Bacteria</taxon>
        <taxon>Pseudomonadati</taxon>
        <taxon>Bacteroidota</taxon>
        <taxon>Bacteroidia</taxon>
        <taxon>Bacteroidales</taxon>
        <taxon>Barnesiellaceae</taxon>
        <taxon>Barnesiella</taxon>
    </lineage>
</organism>
<dbReference type="HOGENOM" id="CLU_1709654_0_0_10"/>
<protein>
    <submittedName>
        <fullName evidence="1">Uncharacterized protein</fullName>
    </submittedName>
</protein>
<dbReference type="Proteomes" id="UP000006044">
    <property type="component" value="Unassembled WGS sequence"/>
</dbReference>
<dbReference type="eggNOG" id="ENOG502ZRFP">
    <property type="taxonomic scope" value="Bacteria"/>
</dbReference>
<reference evidence="1 2" key="1">
    <citation type="submission" date="2012-08" db="EMBL/GenBank/DDBJ databases">
        <title>The Genome Sequence of Barnesiella intestinihominis YIT 11860.</title>
        <authorList>
            <consortium name="The Broad Institute Genome Sequencing Platform"/>
            <person name="Earl A."/>
            <person name="Ward D."/>
            <person name="Feldgarden M."/>
            <person name="Gevers D."/>
            <person name="Morotomi M."/>
            <person name="Walker B."/>
            <person name="Young S.K."/>
            <person name="Zeng Q."/>
            <person name="Gargeya S."/>
            <person name="Fitzgerald M."/>
            <person name="Haas B."/>
            <person name="Abouelleil A."/>
            <person name="Alvarado L."/>
            <person name="Arachchi H.M."/>
            <person name="Berlin A.M."/>
            <person name="Chapman S.B."/>
            <person name="Goldberg J."/>
            <person name="Griggs A."/>
            <person name="Gujja S."/>
            <person name="Hansen M."/>
            <person name="Howarth C."/>
            <person name="Imamovic A."/>
            <person name="Larimer J."/>
            <person name="McCowen C."/>
            <person name="Montmayeur A."/>
            <person name="Murphy C."/>
            <person name="Neiman D."/>
            <person name="Pearson M."/>
            <person name="Priest M."/>
            <person name="Roberts A."/>
            <person name="Saif S."/>
            <person name="Shea T."/>
            <person name="Sisk P."/>
            <person name="Sykes S."/>
            <person name="Wortman J."/>
            <person name="Nusbaum C."/>
            <person name="Birren B."/>
        </authorList>
    </citation>
    <scope>NUCLEOTIDE SEQUENCE [LARGE SCALE GENOMIC DNA]</scope>
    <source>
        <strain evidence="1 2">YIT 11860</strain>
    </source>
</reference>
<dbReference type="STRING" id="742726.HMPREF9448_00757"/>
<evidence type="ECO:0000313" key="2">
    <source>
        <dbReference type="Proteomes" id="UP000006044"/>
    </source>
</evidence>
<dbReference type="EMBL" id="ADLE01000006">
    <property type="protein sequence ID" value="EJZ65376.1"/>
    <property type="molecule type" value="Genomic_DNA"/>
</dbReference>
<gene>
    <name evidence="1" type="ORF">HMPREF9448_00757</name>
</gene>
<accession>K0X4N1</accession>
<dbReference type="GeneID" id="77848078"/>
<comment type="caution">
    <text evidence="1">The sequence shown here is derived from an EMBL/GenBank/DDBJ whole genome shotgun (WGS) entry which is preliminary data.</text>
</comment>
<proteinExistence type="predicted"/>
<name>K0X4N1_9BACT</name>
<dbReference type="RefSeq" id="WP_008861251.1">
    <property type="nucleotide sequence ID" value="NZ_CAXSYG010000004.1"/>
</dbReference>
<keyword evidence="2" id="KW-1185">Reference proteome</keyword>
<dbReference type="OrthoDB" id="1098197at2"/>